<comment type="similarity">
    <text evidence="1">Belongs to the SPT2 family.</text>
</comment>
<feature type="coiled-coil region" evidence="3">
    <location>
        <begin position="18"/>
        <end position="45"/>
    </location>
</feature>
<protein>
    <submittedName>
        <fullName evidence="5">Uncharacterized protein</fullName>
    </submittedName>
</protein>
<evidence type="ECO:0000256" key="3">
    <source>
        <dbReference type="SAM" id="Coils"/>
    </source>
</evidence>
<organism evidence="5">
    <name type="scientific">Schistocephalus solidus</name>
    <name type="common">Tapeworm</name>
    <dbReference type="NCBI Taxonomy" id="70667"/>
    <lineage>
        <taxon>Eukaryota</taxon>
        <taxon>Metazoa</taxon>
        <taxon>Spiralia</taxon>
        <taxon>Lophotrochozoa</taxon>
        <taxon>Platyhelminthes</taxon>
        <taxon>Cestoda</taxon>
        <taxon>Eucestoda</taxon>
        <taxon>Diphyllobothriidea</taxon>
        <taxon>Diphyllobothriidae</taxon>
        <taxon>Schistocephalus</taxon>
    </lineage>
</organism>
<keyword evidence="2 3" id="KW-0175">Coiled coil</keyword>
<dbReference type="EMBL" id="GEEE01014033">
    <property type="protein sequence ID" value="JAP49192.1"/>
    <property type="molecule type" value="Transcribed_RNA"/>
</dbReference>
<gene>
    <name evidence="5" type="ORF">TR105090</name>
</gene>
<feature type="compositionally biased region" description="Polar residues" evidence="4">
    <location>
        <begin position="269"/>
        <end position="297"/>
    </location>
</feature>
<evidence type="ECO:0000313" key="5">
    <source>
        <dbReference type="EMBL" id="JAP49192.1"/>
    </source>
</evidence>
<feature type="region of interest" description="Disordered" evidence="4">
    <location>
        <begin position="395"/>
        <end position="478"/>
    </location>
</feature>
<sequence length="614" mass="66990">MSFESFIRLAEKNQAKNDKQVEKLAVELKQRREMLRKELNAARESSILERKSLIKTSNDLSSQKVVVNPQPTPYFPQKRAMVDSEPLSEDSEMSLNPKEYVPSAPKRPSSPSNLMEALAVMNSTGPSGDKLPKPPYVPRIPRIPRKNSEQPINTTLGSTRSPIPTPKQSVEQQRSRAPSSGPSNNQKSLHKVSSMDRISQIPKPSTNVAQPVNSNPSKPPVHRQPKSDSSGVVPQRSVPYRVTINPSVGTNVAYKPTSLSTSKPEKVASTKTTACPPSKFNDQPKSLVSTTKSNSSAARPAMLSNKTQENPPKLLNKVLKNGGIAAQLGTSKLAVQHARQPLSSSISLVKTQQPTKVPTGIAAQLSSKAPIVLEKKRGTQDTIAPYKAHVSPAISKNRTHSTCTQRSSTDGKLMVKPSKPPVKQNGQVSHPELSTVSKKTTVHSVLKSGDEKSISGKSCPPSSQKLGLPGRKVTSQLPSHSVRGIAAQQGAPVRGIAAQFGSLPLPTQRARSPDDYSCDEGDDYASDDSFIDDSESMGAKDYSRFVKVIHKTLNFDPKRYANVSRYDDLSNMESDFRQIEKEERISARLGAKEDEEDIAAEAARRERRRQKLAS</sequence>
<name>A0A0X3PLJ4_SCHSO</name>
<dbReference type="GO" id="GO:0003677">
    <property type="term" value="F:DNA binding"/>
    <property type="evidence" value="ECO:0007669"/>
    <property type="project" value="TreeGrafter"/>
</dbReference>
<dbReference type="PANTHER" id="PTHR22691">
    <property type="entry name" value="YEAST SPT2-RELATED"/>
    <property type="match status" value="1"/>
</dbReference>
<accession>A0A0X3PLJ4</accession>
<feature type="compositionally biased region" description="Acidic residues" evidence="4">
    <location>
        <begin position="516"/>
        <end position="533"/>
    </location>
</feature>
<evidence type="ECO:0000256" key="4">
    <source>
        <dbReference type="SAM" id="MobiDB-lite"/>
    </source>
</evidence>
<reference evidence="5" key="1">
    <citation type="submission" date="2016-01" db="EMBL/GenBank/DDBJ databases">
        <title>Reference transcriptome for the parasite Schistocephalus solidus: insights into the molecular evolution of parasitism.</title>
        <authorList>
            <person name="Hebert F.O."/>
            <person name="Grambauer S."/>
            <person name="Barber I."/>
            <person name="Landry C.R."/>
            <person name="Aubin-Horth N."/>
        </authorList>
    </citation>
    <scope>NUCLEOTIDE SEQUENCE</scope>
</reference>
<feature type="compositionally biased region" description="Polar residues" evidence="4">
    <location>
        <begin position="424"/>
        <end position="443"/>
    </location>
</feature>
<proteinExistence type="inferred from homology"/>
<dbReference type="SMART" id="SM00784">
    <property type="entry name" value="SPT2"/>
    <property type="match status" value="1"/>
</dbReference>
<dbReference type="GO" id="GO:0006360">
    <property type="term" value="P:transcription by RNA polymerase I"/>
    <property type="evidence" value="ECO:0007669"/>
    <property type="project" value="TreeGrafter"/>
</dbReference>
<feature type="compositionally biased region" description="Polar residues" evidence="4">
    <location>
        <begin position="202"/>
        <end position="216"/>
    </location>
</feature>
<feature type="region of interest" description="Disordered" evidence="4">
    <location>
        <begin position="504"/>
        <end position="533"/>
    </location>
</feature>
<evidence type="ECO:0000256" key="2">
    <source>
        <dbReference type="ARBA" id="ARBA00023054"/>
    </source>
</evidence>
<dbReference type="AlphaFoldDB" id="A0A0X3PLJ4"/>
<dbReference type="Pfam" id="PF08243">
    <property type="entry name" value="SPT2"/>
    <property type="match status" value="1"/>
</dbReference>
<dbReference type="GO" id="GO:0005730">
    <property type="term" value="C:nucleolus"/>
    <property type="evidence" value="ECO:0007669"/>
    <property type="project" value="TreeGrafter"/>
</dbReference>
<dbReference type="GO" id="GO:0006334">
    <property type="term" value="P:nucleosome assembly"/>
    <property type="evidence" value="ECO:0007669"/>
    <property type="project" value="TreeGrafter"/>
</dbReference>
<feature type="compositionally biased region" description="Polar residues" evidence="4">
    <location>
        <begin position="149"/>
        <end position="187"/>
    </location>
</feature>
<feature type="compositionally biased region" description="Polar residues" evidence="4">
    <location>
        <begin position="54"/>
        <end position="65"/>
    </location>
</feature>
<feature type="compositionally biased region" description="Polar residues" evidence="4">
    <location>
        <begin position="395"/>
        <end position="410"/>
    </location>
</feature>
<dbReference type="InterPro" id="IPR013256">
    <property type="entry name" value="Chromatin_SPT2"/>
</dbReference>
<evidence type="ECO:0000256" key="1">
    <source>
        <dbReference type="ARBA" id="ARBA00006461"/>
    </source>
</evidence>
<dbReference type="GO" id="GO:0042393">
    <property type="term" value="F:histone binding"/>
    <property type="evidence" value="ECO:0007669"/>
    <property type="project" value="TreeGrafter"/>
</dbReference>
<feature type="region of interest" description="Disordered" evidence="4">
    <location>
        <begin position="54"/>
        <end position="314"/>
    </location>
</feature>
<dbReference type="PANTHER" id="PTHR22691:SF8">
    <property type="entry name" value="PROTEIN SPT2 HOMOLOG"/>
    <property type="match status" value="1"/>
</dbReference>